<feature type="compositionally biased region" description="Low complexity" evidence="2">
    <location>
        <begin position="145"/>
        <end position="155"/>
    </location>
</feature>
<protein>
    <submittedName>
        <fullName evidence="3">Uncharacterized protein</fullName>
    </submittedName>
</protein>
<dbReference type="OrthoDB" id="4095148at2759"/>
<reference evidence="3 4" key="1">
    <citation type="submission" date="2016-05" db="EMBL/GenBank/DDBJ databases">
        <title>Comparative genomics of biotechnologically important yeasts.</title>
        <authorList>
            <consortium name="DOE Joint Genome Institute"/>
            <person name="Riley R."/>
            <person name="Haridas S."/>
            <person name="Wolfe K.H."/>
            <person name="Lopes M.R."/>
            <person name="Hittinger C.T."/>
            <person name="Goker M."/>
            <person name="Salamov A."/>
            <person name="Wisecaver J."/>
            <person name="Long T.M."/>
            <person name="Aerts A.L."/>
            <person name="Barry K."/>
            <person name="Choi C."/>
            <person name="Clum A."/>
            <person name="Coughlan A.Y."/>
            <person name="Deshpande S."/>
            <person name="Douglass A.P."/>
            <person name="Hanson S.J."/>
            <person name="Klenk H.-P."/>
            <person name="LaButti K."/>
            <person name="Lapidus A."/>
            <person name="Lindquist E."/>
            <person name="Lipzen A."/>
            <person name="Meier-kolthoff J.P."/>
            <person name="Ohm R.A."/>
            <person name="Otillar R.P."/>
            <person name="Pangilinan J."/>
            <person name="Peng Y."/>
            <person name="Rokas A."/>
            <person name="Rosa C.A."/>
            <person name="Scheuner C."/>
            <person name="Sibirny A.A."/>
            <person name="Slot J.C."/>
            <person name="Stielow J.B."/>
            <person name="Sun H."/>
            <person name="Kurtzman C.P."/>
            <person name="Blackwell M."/>
            <person name="Grigoriev I.V."/>
            <person name="Jeffries T.W."/>
        </authorList>
    </citation>
    <scope>NUCLEOTIDE SEQUENCE [LARGE SCALE GENOMIC DNA]</scope>
    <source>
        <strain evidence="3 4">NRRL YB-4993</strain>
    </source>
</reference>
<dbReference type="RefSeq" id="XP_018713844.1">
    <property type="nucleotide sequence ID" value="XM_018853773.1"/>
</dbReference>
<evidence type="ECO:0000313" key="3">
    <source>
        <dbReference type="EMBL" id="OBA23363.1"/>
    </source>
</evidence>
<evidence type="ECO:0000256" key="1">
    <source>
        <dbReference type="SAM" id="Coils"/>
    </source>
</evidence>
<evidence type="ECO:0000256" key="2">
    <source>
        <dbReference type="SAM" id="MobiDB-lite"/>
    </source>
</evidence>
<keyword evidence="1" id="KW-0175">Coiled coil</keyword>
<dbReference type="Proteomes" id="UP000092555">
    <property type="component" value="Unassembled WGS sequence"/>
</dbReference>
<keyword evidence="4" id="KW-1185">Reference proteome</keyword>
<gene>
    <name evidence="3" type="ORF">METBIDRAFT_104627</name>
</gene>
<comment type="caution">
    <text evidence="3">The sequence shown here is derived from an EMBL/GenBank/DDBJ whole genome shotgun (WGS) entry which is preliminary data.</text>
</comment>
<dbReference type="AlphaFoldDB" id="A0A1A0HHP2"/>
<proteinExistence type="predicted"/>
<feature type="coiled-coil region" evidence="1">
    <location>
        <begin position="180"/>
        <end position="221"/>
    </location>
</feature>
<sequence>MADSTLVLARRQNESLEKSLQSLRGKLTGLRGVAPSRVSGCTNQLMGKENADLYEKNHAGGEVGETIIPRRNPLNRHRLDTSRSEAAIIKITRDKGQPHNTNRYRFGRHVVFENSSETDGNYFDDFRRNVQEIRKQEKSPIIEQSQSVAKSSESSSHLDKPQNPDRWKPGEAKQFLVSKIEHQTDCIEGLETKIQKLEMDNQELQESHSKMRAMLESSEQQRKIQEINHRQTLLDFAEKSKVQHTSNREDPSPRFINQNKEQIQAPAHSSLEALLEETKRENTQLRLRVREIAERAHLLNSIHDQRVKILESKLSASMSVAKYYCDHLELPWRDSIEDSTEEILFGLADHTTIDLLKEVPGFQTNRCSGKKRLRAYFLATLFTIRLRKQVESRRLWEPYLRPL</sequence>
<feature type="region of interest" description="Disordered" evidence="2">
    <location>
        <begin position="135"/>
        <end position="169"/>
    </location>
</feature>
<feature type="coiled-coil region" evidence="1">
    <location>
        <begin position="268"/>
        <end position="295"/>
    </location>
</feature>
<name>A0A1A0HHP2_9ASCO</name>
<feature type="compositionally biased region" description="Basic and acidic residues" evidence="2">
    <location>
        <begin position="156"/>
        <end position="169"/>
    </location>
</feature>
<accession>A0A1A0HHP2</accession>
<dbReference type="EMBL" id="LXTC01000001">
    <property type="protein sequence ID" value="OBA23363.1"/>
    <property type="molecule type" value="Genomic_DNA"/>
</dbReference>
<evidence type="ECO:0000313" key="4">
    <source>
        <dbReference type="Proteomes" id="UP000092555"/>
    </source>
</evidence>
<dbReference type="GeneID" id="30026749"/>
<organism evidence="3 4">
    <name type="scientific">Metschnikowia bicuspidata var. bicuspidata NRRL YB-4993</name>
    <dbReference type="NCBI Taxonomy" id="869754"/>
    <lineage>
        <taxon>Eukaryota</taxon>
        <taxon>Fungi</taxon>
        <taxon>Dikarya</taxon>
        <taxon>Ascomycota</taxon>
        <taxon>Saccharomycotina</taxon>
        <taxon>Pichiomycetes</taxon>
        <taxon>Metschnikowiaceae</taxon>
        <taxon>Metschnikowia</taxon>
    </lineage>
</organism>